<organism evidence="2 3">
    <name type="scientific">Papaver somniferum</name>
    <name type="common">Opium poppy</name>
    <dbReference type="NCBI Taxonomy" id="3469"/>
    <lineage>
        <taxon>Eukaryota</taxon>
        <taxon>Viridiplantae</taxon>
        <taxon>Streptophyta</taxon>
        <taxon>Embryophyta</taxon>
        <taxon>Tracheophyta</taxon>
        <taxon>Spermatophyta</taxon>
        <taxon>Magnoliopsida</taxon>
        <taxon>Ranunculales</taxon>
        <taxon>Papaveraceae</taxon>
        <taxon>Papaveroideae</taxon>
        <taxon>Papaver</taxon>
    </lineage>
</organism>
<reference evidence="2 3" key="1">
    <citation type="journal article" date="2018" name="Science">
        <title>The opium poppy genome and morphinan production.</title>
        <authorList>
            <person name="Guo L."/>
            <person name="Winzer T."/>
            <person name="Yang X."/>
            <person name="Li Y."/>
            <person name="Ning Z."/>
            <person name="He Z."/>
            <person name="Teodor R."/>
            <person name="Lu Y."/>
            <person name="Bowser T.A."/>
            <person name="Graham I.A."/>
            <person name="Ye K."/>
        </authorList>
    </citation>
    <scope>NUCLEOTIDE SEQUENCE [LARGE SCALE GENOMIC DNA]</scope>
    <source>
        <strain evidence="3">cv. HN1</strain>
        <tissue evidence="2">Leaves</tissue>
    </source>
</reference>
<dbReference type="Proteomes" id="UP000316621">
    <property type="component" value="Chromosome 11"/>
</dbReference>
<feature type="region of interest" description="Disordered" evidence="1">
    <location>
        <begin position="99"/>
        <end position="119"/>
    </location>
</feature>
<gene>
    <name evidence="2" type="ORF">C5167_045181</name>
</gene>
<dbReference type="Gramene" id="RZC82392">
    <property type="protein sequence ID" value="RZC82392"/>
    <property type="gene ID" value="C5167_045181"/>
</dbReference>
<protein>
    <submittedName>
        <fullName evidence="2">Uncharacterized protein</fullName>
    </submittedName>
</protein>
<proteinExistence type="predicted"/>
<dbReference type="EMBL" id="CM010725">
    <property type="protein sequence ID" value="RZC82392.1"/>
    <property type="molecule type" value="Genomic_DNA"/>
</dbReference>
<feature type="region of interest" description="Disordered" evidence="1">
    <location>
        <begin position="185"/>
        <end position="245"/>
    </location>
</feature>
<feature type="compositionally biased region" description="Gly residues" evidence="1">
    <location>
        <begin position="232"/>
        <end position="245"/>
    </location>
</feature>
<evidence type="ECO:0000313" key="2">
    <source>
        <dbReference type="EMBL" id="RZC82392.1"/>
    </source>
</evidence>
<dbReference type="AlphaFoldDB" id="A0A4Y7LCH8"/>
<evidence type="ECO:0000313" key="3">
    <source>
        <dbReference type="Proteomes" id="UP000316621"/>
    </source>
</evidence>
<evidence type="ECO:0000256" key="1">
    <source>
        <dbReference type="SAM" id="MobiDB-lite"/>
    </source>
</evidence>
<accession>A0A4Y7LCH8</accession>
<keyword evidence="3" id="KW-1185">Reference proteome</keyword>
<sequence length="245" mass="27691">MYNPHRVMRQLGYMQDSPDQDYVPPFKYKLKKCKADKKALVVAYEPEPKTEHWNNRHLGTSRVEISRWEHVNEGHKVTDDYMPWYEGFSHGRVIRIDQTTGRRSNKASSAASTADTRDDSSILKLVRERVKIFVKSFCCKADKGEVMEPEQSRIYAEYCQHTENPQAKKMFADLEKQCKRTRRKASQLTQECAQKGDGDDQGSGEEGGSQRGNPGQGPSKKIRTSSSQGSQRGRGGSRGRGGISG</sequence>
<name>A0A4Y7LCH8_PAPSO</name>